<comment type="caution">
    <text evidence="2">The sequence shown here is derived from an EMBL/GenBank/DDBJ whole genome shotgun (WGS) entry which is preliminary data.</text>
</comment>
<feature type="domain" description="SpoVT-AbrB" evidence="1">
    <location>
        <begin position="6"/>
        <end position="52"/>
    </location>
</feature>
<protein>
    <recommendedName>
        <fullName evidence="1">SpoVT-AbrB domain-containing protein</fullName>
    </recommendedName>
</protein>
<dbReference type="SMART" id="SM00966">
    <property type="entry name" value="SpoVT_AbrB"/>
    <property type="match status" value="1"/>
</dbReference>
<dbReference type="InterPro" id="IPR037914">
    <property type="entry name" value="SpoVT-AbrB_sf"/>
</dbReference>
<dbReference type="Proteomes" id="UP000230093">
    <property type="component" value="Unassembled WGS sequence"/>
</dbReference>
<dbReference type="Gene3D" id="2.10.260.10">
    <property type="match status" value="1"/>
</dbReference>
<dbReference type="GO" id="GO:0003677">
    <property type="term" value="F:DNA binding"/>
    <property type="evidence" value="ECO:0007669"/>
    <property type="project" value="InterPro"/>
</dbReference>
<dbReference type="AlphaFoldDB" id="A0A2H0W8F7"/>
<evidence type="ECO:0000313" key="3">
    <source>
        <dbReference type="Proteomes" id="UP000230093"/>
    </source>
</evidence>
<dbReference type="InterPro" id="IPR007159">
    <property type="entry name" value="SpoVT-AbrB_dom"/>
</dbReference>
<organism evidence="2 3">
    <name type="scientific">Candidatus Beckwithbacteria bacterium CG10_big_fil_rev_8_21_14_0_10_34_10</name>
    <dbReference type="NCBI Taxonomy" id="1974495"/>
    <lineage>
        <taxon>Bacteria</taxon>
        <taxon>Candidatus Beckwithiibacteriota</taxon>
    </lineage>
</organism>
<name>A0A2H0W8F7_9BACT</name>
<gene>
    <name evidence="2" type="ORF">COT75_03745</name>
</gene>
<evidence type="ECO:0000313" key="2">
    <source>
        <dbReference type="EMBL" id="PIS08950.1"/>
    </source>
</evidence>
<dbReference type="Pfam" id="PF04014">
    <property type="entry name" value="MazE_antitoxin"/>
    <property type="match status" value="1"/>
</dbReference>
<sequence>MKQKILKVGNSLGVTIPSEFAKLVGIRPGDKVEVLRRRNKNELIYQFSGIQQLTIGEGFLKKKRIKKNKKIKKNK</sequence>
<proteinExistence type="predicted"/>
<dbReference type="EMBL" id="PEZT01000023">
    <property type="protein sequence ID" value="PIS08950.1"/>
    <property type="molecule type" value="Genomic_DNA"/>
</dbReference>
<evidence type="ECO:0000259" key="1">
    <source>
        <dbReference type="SMART" id="SM00966"/>
    </source>
</evidence>
<dbReference type="SUPFAM" id="SSF89447">
    <property type="entry name" value="AbrB/MazE/MraZ-like"/>
    <property type="match status" value="1"/>
</dbReference>
<accession>A0A2H0W8F7</accession>
<reference evidence="3" key="1">
    <citation type="submission" date="2017-09" db="EMBL/GenBank/DDBJ databases">
        <title>Depth-based differentiation of microbial function through sediment-hosted aquifers and enrichment of novel symbionts in the deep terrestrial subsurface.</title>
        <authorList>
            <person name="Probst A.J."/>
            <person name="Ladd B."/>
            <person name="Jarett J.K."/>
            <person name="Geller-Mcgrath D.E."/>
            <person name="Sieber C.M.K."/>
            <person name="Emerson J.B."/>
            <person name="Anantharaman K."/>
            <person name="Thomas B.C."/>
            <person name="Malmstrom R."/>
            <person name="Stieglmeier M."/>
            <person name="Klingl A."/>
            <person name="Woyke T."/>
            <person name="Ryan C.M."/>
            <person name="Banfield J.F."/>
        </authorList>
    </citation>
    <scope>NUCLEOTIDE SEQUENCE [LARGE SCALE GENOMIC DNA]</scope>
</reference>